<evidence type="ECO:0000256" key="1">
    <source>
        <dbReference type="SAM" id="MobiDB-lite"/>
    </source>
</evidence>
<reference evidence="2 3" key="1">
    <citation type="journal article" date="2022" name="Nat. Ecol. Evol.">
        <title>A masculinizing supergene underlies an exaggerated male reproductive morph in a spider.</title>
        <authorList>
            <person name="Hendrickx F."/>
            <person name="De Corte Z."/>
            <person name="Sonet G."/>
            <person name="Van Belleghem S.M."/>
            <person name="Kostlbacher S."/>
            <person name="Vangestel C."/>
        </authorList>
    </citation>
    <scope>NUCLEOTIDE SEQUENCE [LARGE SCALE GENOMIC DNA]</scope>
    <source>
        <strain evidence="2">W744_W776</strain>
    </source>
</reference>
<accession>A0AAV6VEV5</accession>
<comment type="caution">
    <text evidence="2">The sequence shown here is derived from an EMBL/GenBank/DDBJ whole genome shotgun (WGS) entry which is preliminary data.</text>
</comment>
<sequence length="143" mass="16892">MSRLSVRKAFELLEADVKKAMKIRKRKHAQAQAQPKPVPRKRPRIEIVVPELKKFDFSNNKKSAVEEFKETEMVDRTEENVKILLQSEQLKPKTEAAQKVLEFHEKEQKKRDIEPVVEEKEPESVLFPELNETNKKKKKEDDE</sequence>
<dbReference type="EMBL" id="JAFNEN010000102">
    <property type="protein sequence ID" value="KAG8194533.1"/>
    <property type="molecule type" value="Genomic_DNA"/>
</dbReference>
<feature type="compositionally biased region" description="Basic and acidic residues" evidence="1">
    <location>
        <begin position="105"/>
        <end position="123"/>
    </location>
</feature>
<protein>
    <submittedName>
        <fullName evidence="2">Uncharacterized protein</fullName>
    </submittedName>
</protein>
<dbReference type="Proteomes" id="UP000827092">
    <property type="component" value="Unassembled WGS sequence"/>
</dbReference>
<feature type="region of interest" description="Disordered" evidence="1">
    <location>
        <begin position="105"/>
        <end position="143"/>
    </location>
</feature>
<evidence type="ECO:0000313" key="3">
    <source>
        <dbReference type="Proteomes" id="UP000827092"/>
    </source>
</evidence>
<proteinExistence type="predicted"/>
<evidence type="ECO:0000313" key="2">
    <source>
        <dbReference type="EMBL" id="KAG8194533.1"/>
    </source>
</evidence>
<gene>
    <name evidence="2" type="ORF">JTE90_013281</name>
</gene>
<organism evidence="2 3">
    <name type="scientific">Oedothorax gibbosus</name>
    <dbReference type="NCBI Taxonomy" id="931172"/>
    <lineage>
        <taxon>Eukaryota</taxon>
        <taxon>Metazoa</taxon>
        <taxon>Ecdysozoa</taxon>
        <taxon>Arthropoda</taxon>
        <taxon>Chelicerata</taxon>
        <taxon>Arachnida</taxon>
        <taxon>Araneae</taxon>
        <taxon>Araneomorphae</taxon>
        <taxon>Entelegynae</taxon>
        <taxon>Araneoidea</taxon>
        <taxon>Linyphiidae</taxon>
        <taxon>Erigoninae</taxon>
        <taxon>Oedothorax</taxon>
    </lineage>
</organism>
<name>A0AAV6VEV5_9ARAC</name>
<keyword evidence="3" id="KW-1185">Reference proteome</keyword>
<dbReference type="AlphaFoldDB" id="A0AAV6VEV5"/>